<feature type="domain" description="Dynamin N-terminal" evidence="2">
    <location>
        <begin position="244"/>
        <end position="523"/>
    </location>
</feature>
<dbReference type="InterPro" id="IPR027417">
    <property type="entry name" value="P-loop_NTPase"/>
</dbReference>
<dbReference type="EMBL" id="JBBWUH010000003">
    <property type="protein sequence ID" value="KAK8173789.1"/>
    <property type="molecule type" value="Genomic_DNA"/>
</dbReference>
<keyword evidence="5" id="KW-1185">Reference proteome</keyword>
<dbReference type="PANTHER" id="PTHR36681">
    <property type="entry name" value="NUCLEAR GTPASE, GERMINAL CENTER-ASSOCIATED, TANDEM DUPLICATE 3"/>
    <property type="match status" value="1"/>
</dbReference>
<dbReference type="Pfam" id="PF00350">
    <property type="entry name" value="Dynamin_N"/>
    <property type="match status" value="1"/>
</dbReference>
<proteinExistence type="predicted"/>
<dbReference type="Gene3D" id="3.40.50.300">
    <property type="entry name" value="P-loop containing nucleotide triphosphate hydrolases"/>
    <property type="match status" value="1"/>
</dbReference>
<feature type="region of interest" description="Disordered" evidence="1">
    <location>
        <begin position="108"/>
        <end position="184"/>
    </location>
</feature>
<evidence type="ECO:0000256" key="1">
    <source>
        <dbReference type="SAM" id="MobiDB-lite"/>
    </source>
</evidence>
<feature type="region of interest" description="Disordered" evidence="1">
    <location>
        <begin position="1"/>
        <end position="68"/>
    </location>
</feature>
<gene>
    <name evidence="4" type="ORF">IWX90DRAFT_484711</name>
</gene>
<reference evidence="4 5" key="1">
    <citation type="journal article" date="2022" name="G3 (Bethesda)">
        <title>Enemy or ally: a genomic approach to elucidate the lifestyle of Phyllosticta citrichinaensis.</title>
        <authorList>
            <person name="Buijs V.A."/>
            <person name="Groenewald J.Z."/>
            <person name="Haridas S."/>
            <person name="LaButti K.M."/>
            <person name="Lipzen A."/>
            <person name="Martin F.M."/>
            <person name="Barry K."/>
            <person name="Grigoriev I.V."/>
            <person name="Crous P.W."/>
            <person name="Seidl M.F."/>
        </authorList>
    </citation>
    <scope>NUCLEOTIDE SEQUENCE [LARGE SCALE GENOMIC DNA]</scope>
    <source>
        <strain evidence="4 5">CBS 129764</strain>
    </source>
</reference>
<feature type="compositionally biased region" description="Basic and acidic residues" evidence="1">
    <location>
        <begin position="27"/>
        <end position="40"/>
    </location>
</feature>
<feature type="domain" description="DUF7605" evidence="3">
    <location>
        <begin position="750"/>
        <end position="928"/>
    </location>
</feature>
<organism evidence="4 5">
    <name type="scientific">Phyllosticta citrichinensis</name>
    <dbReference type="NCBI Taxonomy" id="1130410"/>
    <lineage>
        <taxon>Eukaryota</taxon>
        <taxon>Fungi</taxon>
        <taxon>Dikarya</taxon>
        <taxon>Ascomycota</taxon>
        <taxon>Pezizomycotina</taxon>
        <taxon>Dothideomycetes</taxon>
        <taxon>Dothideomycetes incertae sedis</taxon>
        <taxon>Botryosphaeriales</taxon>
        <taxon>Phyllostictaceae</taxon>
        <taxon>Phyllosticta</taxon>
    </lineage>
</organism>
<evidence type="ECO:0000313" key="4">
    <source>
        <dbReference type="EMBL" id="KAK8173789.1"/>
    </source>
</evidence>
<name>A0ABR1XZQ1_9PEZI</name>
<dbReference type="SUPFAM" id="SSF52540">
    <property type="entry name" value="P-loop containing nucleoside triphosphate hydrolases"/>
    <property type="match status" value="1"/>
</dbReference>
<dbReference type="Proteomes" id="UP001456524">
    <property type="component" value="Unassembled WGS sequence"/>
</dbReference>
<dbReference type="Pfam" id="PF24564">
    <property type="entry name" value="DUF7605"/>
    <property type="match status" value="1"/>
</dbReference>
<sequence length="1027" mass="114999">MTDAGGSDGGALPPGNTEPSAQVARSIAHDWESPAHDLPEHAPGPVAGESAPATEDVHSSRQQPCAPQALSAADLKQFRQFQSFMSRYPNGFPVEYLQASASAASTPASASTTNSQVPDSSSTLAASQGPMSTKVAYTSASQSQEDQERDYSIELSDDSDDPDHKLVNDSNADITPYNPRDEGQPITQIHHPSFGKAEVVHTDILRRFLDILHEPGHEKDSDIQFLKKDGHKQIQNTHHPASKVALRGAAGTGKSSLINSLLASEEEVAMKSGGIRACTAVVQEFSARTPESEGAFSTEIEFIPEASRKAALMGYLSDFFTFQERDPNDEDGNYQELSSGSGTCLEALTSMFANHKELEDNDSTEKFLLGFEGCNDPVLVGRLLAWLRENMKQLQVDLDLNKIFISADDAGSLTRRLEPFLKSSPFYSENGDRRPSLWPMVHHVRTSLESPLLDQGIVLVDLPGTGDSNQTRTTTSNEYMHKVDHTMVVVAMDRNVTNEKVQDELLQAFRRRNSGSSTVVVTKADVVSPEVDPNHDLRIQGSRGADVPTMAEKIFRAEAEFNALDHNVQLELKAGDWPRAQQLIKQRDDCGVIERRLRRRYFRFLRNGRNNETAHILRKAYRQRVKDNASLAVFCVSNTVYRNWVLGIKPATPGGITVKETNIPALRQHLYRLPALKKFDALEHQCKHRLPNFLAIVEMTCSQSKMERMEALDEIISSPRRMVKKLVSIIYEEVKQELVKSVLKKTKNSRRKWAGAVEKDLEEWSKWNDGTYKAVCRRNGVFKNAKYGVIDWNAKLLSPVARDLKTDLAKWDQASTVLSGKLCEEFELMMNKLQFELEEKAGPAKDYLSTFFSTLKEKKKELFTLAENAGKDLDEELGSIKDNMISTTNPNHNYFIACLKPHYQKCANICGKGAHENRTTTFEEFVNDSKKGPYMAINYGARDGTKKTFNRLSEELAEEVLSELEHLQQMFSTNFNTEEEETPEAIAIREKLRKELVHARRIIEVELKPHLDNCRNAGIESNPPRNA</sequence>
<accession>A0ABR1XZQ1</accession>
<feature type="compositionally biased region" description="Polar residues" evidence="1">
    <location>
        <begin position="116"/>
        <end position="144"/>
    </location>
</feature>
<protein>
    <submittedName>
        <fullName evidence="4">Uncharacterized protein</fullName>
    </submittedName>
</protein>
<evidence type="ECO:0000259" key="2">
    <source>
        <dbReference type="Pfam" id="PF00350"/>
    </source>
</evidence>
<dbReference type="PANTHER" id="PTHR36681:SF3">
    <property type="entry name" value="NUCLEAR GTPASE, GERMINAL CENTER-ASSOCIATED, TANDEM DUPLICATE 3"/>
    <property type="match status" value="1"/>
</dbReference>
<dbReference type="InterPro" id="IPR056024">
    <property type="entry name" value="DUF7605"/>
</dbReference>
<comment type="caution">
    <text evidence="4">The sequence shown here is derived from an EMBL/GenBank/DDBJ whole genome shotgun (WGS) entry which is preliminary data.</text>
</comment>
<evidence type="ECO:0000313" key="5">
    <source>
        <dbReference type="Proteomes" id="UP001456524"/>
    </source>
</evidence>
<dbReference type="InterPro" id="IPR045063">
    <property type="entry name" value="Dynamin_N"/>
</dbReference>
<evidence type="ECO:0000259" key="3">
    <source>
        <dbReference type="Pfam" id="PF24564"/>
    </source>
</evidence>